<feature type="compositionally biased region" description="Gly residues" evidence="9">
    <location>
        <begin position="1044"/>
        <end position="1055"/>
    </location>
</feature>
<evidence type="ECO:0000256" key="4">
    <source>
        <dbReference type="ARBA" id="ARBA00022801"/>
    </source>
</evidence>
<dbReference type="InterPro" id="IPR012588">
    <property type="entry name" value="Exosome-assoc_fac_Rrp6_N"/>
</dbReference>
<sequence length="1078" mass="117743">MFKQDKLWTGKLADADAGQGTPARAKDGAQLEAGPSASTPDPETALPAFLQTLQSALQPPTRHAAQLPNSADLTFHKTLDRPFGRSVDAESSRLLSLVERVRTWVAESAPSASGPGRRGLLSAGHNRISGKGKQQQAVTDRSLDEDEFGNTMGDLIDHLLERADTCLDEYAGKVVPKASTSISAISGERQMTGSLQNGKNMGKLPRELLNASINPLPQTSFSTPPNNRSDVPWTRPFKFGRPHAKPTDPDWVPPVPRDAEGRPLPEGPRQGAYMMEDDPRKHPYHYEIITSEPPPFAFEQPGGQDADGSSVLVKPADLDPANPEGEAGVPFKWVRTVDDVRQLLLHLQEDRVKDIAIDLEHHSFRTYQGLVCLMQLSTRWGDYIVDTLSDEVRENAELLNEVFADPGKVKVLHGADHDVLWLQRDLGLYLVGLFDTYHASHVLEMPQHGLAFLLQRYCGFEADKRYQLADWRIRPLPNPMVYYARSDTHSLLYIYDRIRAELSAKAGGIASGREAIRQVFERSKRTATKVYAKPVWSEEGEGNDGWRQLWSRMTLEGRKEKEEKALLGLEHSKEMRLVKAVHKWRDEVAREMDESPRYILSAAHLLSLANRAPRTKAEVLALFSPALPALRSRADEVAALIDREVIAWEQERDTARERVISGLPVGPEVMMSDGDEGEDAGIVIAAPVAAVHVAAMQVNTAIWPLSPQQPHSSSTSLIIETSIATPSAPRLLAPQSALFDAADVRPHAVVRDAPTQTLKAAKKARATRSLFAMPESGNPFANVSLQDQECGEEREEHRTRKVNTIRREFATAMVHVLQDGLVSSTTRLPPLLAAADTESTEQADANLSMEPETVAFVPKAQRKTIVDRTSSRYDSLFVKQAPASSTVENVDFAMAADDAMAQNRSANGHTPAGTNASVDKSEDVDAEVIQVGRKVDEDKLSRRQEKKKRKRELKQQQQVASAAGDSASVDGDADGAAARMDEQGGSPNISKRRKSGNKSQTTAEYDFSNELSILDAPRPSKPAPASAPKKSSGVGKKGNSKAAGAGGKAAGGQGPSGSSAPRKRNELGSGNKSFTFRS</sequence>
<dbReference type="GO" id="GO:0071038">
    <property type="term" value="P:TRAMP-dependent tRNA surveillance pathway"/>
    <property type="evidence" value="ECO:0007669"/>
    <property type="project" value="TreeGrafter"/>
</dbReference>
<dbReference type="InterPro" id="IPR045092">
    <property type="entry name" value="Rrp6-like"/>
</dbReference>
<dbReference type="SUPFAM" id="SSF47819">
    <property type="entry name" value="HRDC-like"/>
    <property type="match status" value="1"/>
</dbReference>
<evidence type="ECO:0000256" key="6">
    <source>
        <dbReference type="ARBA" id="ARBA00022839"/>
    </source>
</evidence>
<evidence type="ECO:0000256" key="7">
    <source>
        <dbReference type="ARBA" id="ARBA00023242"/>
    </source>
</evidence>
<dbReference type="AlphaFoldDB" id="A0A066WS03"/>
<dbReference type="STRING" id="1037660.A0A066WS03"/>
<dbReference type="GO" id="GO:0000175">
    <property type="term" value="F:3'-5'-RNA exonuclease activity"/>
    <property type="evidence" value="ECO:0007669"/>
    <property type="project" value="InterPro"/>
</dbReference>
<dbReference type="GO" id="GO:0071035">
    <property type="term" value="P:nuclear polyadenylation-dependent rRNA catabolic process"/>
    <property type="evidence" value="ECO:0007669"/>
    <property type="project" value="TreeGrafter"/>
</dbReference>
<feature type="compositionally biased region" description="Basic and acidic residues" evidence="9">
    <location>
        <begin position="933"/>
        <end position="943"/>
    </location>
</feature>
<dbReference type="GO" id="GO:0003727">
    <property type="term" value="F:single-stranded RNA binding"/>
    <property type="evidence" value="ECO:0007669"/>
    <property type="project" value="TreeGrafter"/>
</dbReference>
<dbReference type="InterPro" id="IPR036397">
    <property type="entry name" value="RNaseH_sf"/>
</dbReference>
<evidence type="ECO:0000256" key="5">
    <source>
        <dbReference type="ARBA" id="ARBA00022835"/>
    </source>
</evidence>
<keyword evidence="12" id="KW-1185">Reference proteome</keyword>
<evidence type="ECO:0000313" key="11">
    <source>
        <dbReference type="EMBL" id="KDN53450.1"/>
    </source>
</evidence>
<dbReference type="PROSITE" id="PS50967">
    <property type="entry name" value="HRDC"/>
    <property type="match status" value="1"/>
</dbReference>
<dbReference type="SMART" id="SM00474">
    <property type="entry name" value="35EXOc"/>
    <property type="match status" value="1"/>
</dbReference>
<dbReference type="SMART" id="SM00341">
    <property type="entry name" value="HRDC"/>
    <property type="match status" value="1"/>
</dbReference>
<gene>
    <name evidence="11" type="ORF">K437DRAFT_230739</name>
</gene>
<keyword evidence="6" id="KW-0269">Exonuclease</keyword>
<keyword evidence="7" id="KW-0539">Nucleus</keyword>
<evidence type="ECO:0000256" key="9">
    <source>
        <dbReference type="SAM" id="MobiDB-lite"/>
    </source>
</evidence>
<dbReference type="Pfam" id="PF08066">
    <property type="entry name" value="PMC2NT"/>
    <property type="match status" value="1"/>
</dbReference>
<keyword evidence="3" id="KW-0540">Nuclease</keyword>
<dbReference type="InterPro" id="IPR012337">
    <property type="entry name" value="RNaseH-like_sf"/>
</dbReference>
<dbReference type="GO" id="GO:0071036">
    <property type="term" value="P:nuclear polyadenylation-dependent snoRNA catabolic process"/>
    <property type="evidence" value="ECO:0007669"/>
    <property type="project" value="TreeGrafter"/>
</dbReference>
<protein>
    <recommendedName>
        <fullName evidence="10">HRDC domain-containing protein</fullName>
    </recommendedName>
</protein>
<dbReference type="InterPro" id="IPR010997">
    <property type="entry name" value="HRDC-like_sf"/>
</dbReference>
<evidence type="ECO:0000313" key="12">
    <source>
        <dbReference type="Proteomes" id="UP000027361"/>
    </source>
</evidence>
<dbReference type="InterPro" id="IPR049559">
    <property type="entry name" value="Rrp6p-like_exo"/>
</dbReference>
<evidence type="ECO:0000259" key="10">
    <source>
        <dbReference type="PROSITE" id="PS50967"/>
    </source>
</evidence>
<dbReference type="CDD" id="cd06147">
    <property type="entry name" value="Rrp6p_like_exo"/>
    <property type="match status" value="1"/>
</dbReference>
<dbReference type="SUPFAM" id="SSF53098">
    <property type="entry name" value="Ribonuclease H-like"/>
    <property type="match status" value="1"/>
</dbReference>
<dbReference type="Gene3D" id="1.10.150.80">
    <property type="entry name" value="HRDC domain"/>
    <property type="match status" value="1"/>
</dbReference>
<comment type="similarity">
    <text evidence="8">Belongs to the exosome component 10/RRP6 family.</text>
</comment>
<evidence type="ECO:0000256" key="2">
    <source>
        <dbReference type="ARBA" id="ARBA00022552"/>
    </source>
</evidence>
<dbReference type="GO" id="GO:0000176">
    <property type="term" value="C:nuclear exosome (RNase complex)"/>
    <property type="evidence" value="ECO:0007669"/>
    <property type="project" value="InterPro"/>
</dbReference>
<feature type="compositionally biased region" description="Low complexity" evidence="9">
    <location>
        <begin position="955"/>
        <end position="978"/>
    </location>
</feature>
<feature type="region of interest" description="Disordered" evidence="9">
    <location>
        <begin position="239"/>
        <end position="270"/>
    </location>
</feature>
<evidence type="ECO:0000256" key="3">
    <source>
        <dbReference type="ARBA" id="ARBA00022722"/>
    </source>
</evidence>
<comment type="subcellular location">
    <subcellularLocation>
        <location evidence="1">Nucleus</location>
    </subcellularLocation>
</comment>
<dbReference type="OrthoDB" id="2250022at2759"/>
<feature type="region of interest" description="Disordered" evidence="9">
    <location>
        <begin position="108"/>
        <end position="147"/>
    </location>
</feature>
<dbReference type="GO" id="GO:0071044">
    <property type="term" value="P:histone mRNA catabolic process"/>
    <property type="evidence" value="ECO:0007669"/>
    <property type="project" value="TreeGrafter"/>
</dbReference>
<keyword evidence="5" id="KW-0271">Exosome</keyword>
<dbReference type="Gene3D" id="3.30.420.10">
    <property type="entry name" value="Ribonuclease H-like superfamily/Ribonuclease H"/>
    <property type="match status" value="1"/>
</dbReference>
<dbReference type="Proteomes" id="UP000027361">
    <property type="component" value="Unassembled WGS sequence"/>
</dbReference>
<feature type="compositionally biased region" description="Polar residues" evidence="9">
    <location>
        <begin position="904"/>
        <end position="918"/>
    </location>
</feature>
<dbReference type="GO" id="GO:0071039">
    <property type="term" value="P:nuclear polyadenylation-dependent CUT catabolic process"/>
    <property type="evidence" value="ECO:0007669"/>
    <property type="project" value="TreeGrafter"/>
</dbReference>
<dbReference type="PANTHER" id="PTHR12124:SF47">
    <property type="entry name" value="EXOSOME COMPONENT 10"/>
    <property type="match status" value="1"/>
</dbReference>
<name>A0A066WS03_TILAU</name>
<dbReference type="Pfam" id="PF00570">
    <property type="entry name" value="HRDC"/>
    <property type="match status" value="1"/>
</dbReference>
<dbReference type="EMBL" id="JMSN01000002">
    <property type="protein sequence ID" value="KDN53450.1"/>
    <property type="molecule type" value="Genomic_DNA"/>
</dbReference>
<reference evidence="11 12" key="1">
    <citation type="submission" date="2014-05" db="EMBL/GenBank/DDBJ databases">
        <title>Draft genome sequence of a rare smut relative, Tilletiaria anomala UBC 951.</title>
        <authorList>
            <consortium name="DOE Joint Genome Institute"/>
            <person name="Toome M."/>
            <person name="Kuo A."/>
            <person name="Henrissat B."/>
            <person name="Lipzen A."/>
            <person name="Tritt A."/>
            <person name="Yoshinaga Y."/>
            <person name="Zane M."/>
            <person name="Barry K."/>
            <person name="Grigoriev I.V."/>
            <person name="Spatafora J.W."/>
            <person name="Aimea M.C."/>
        </authorList>
    </citation>
    <scope>NUCLEOTIDE SEQUENCE [LARGE SCALE GENOMIC DNA]</scope>
    <source>
        <strain evidence="11 12">UBC 951</strain>
    </source>
</reference>
<dbReference type="GeneID" id="25262759"/>
<dbReference type="PANTHER" id="PTHR12124">
    <property type="entry name" value="POLYMYOSITIS/SCLERODERMA AUTOANTIGEN-RELATED"/>
    <property type="match status" value="1"/>
</dbReference>
<dbReference type="GO" id="GO:0071051">
    <property type="term" value="P:poly(A)-dependent snoRNA 3'-end processing"/>
    <property type="evidence" value="ECO:0007669"/>
    <property type="project" value="TreeGrafter"/>
</dbReference>
<organism evidence="11 12">
    <name type="scientific">Tilletiaria anomala (strain ATCC 24038 / CBS 436.72 / UBC 951)</name>
    <dbReference type="NCBI Taxonomy" id="1037660"/>
    <lineage>
        <taxon>Eukaryota</taxon>
        <taxon>Fungi</taxon>
        <taxon>Dikarya</taxon>
        <taxon>Basidiomycota</taxon>
        <taxon>Ustilaginomycotina</taxon>
        <taxon>Exobasidiomycetes</taxon>
        <taxon>Georgefischeriales</taxon>
        <taxon>Tilletiariaceae</taxon>
        <taxon>Tilletiaria</taxon>
    </lineage>
</organism>
<dbReference type="GO" id="GO:0005730">
    <property type="term" value="C:nucleolus"/>
    <property type="evidence" value="ECO:0007669"/>
    <property type="project" value="TreeGrafter"/>
</dbReference>
<comment type="caution">
    <text evidence="11">The sequence shown here is derived from an EMBL/GenBank/DDBJ whole genome shotgun (WGS) entry which is preliminary data.</text>
</comment>
<dbReference type="FunCoup" id="A0A066WS03">
    <property type="interactions" value="650"/>
</dbReference>
<dbReference type="HOGENOM" id="CLU_010129_3_0_1"/>
<dbReference type="GO" id="GO:0000166">
    <property type="term" value="F:nucleotide binding"/>
    <property type="evidence" value="ECO:0007669"/>
    <property type="project" value="InterPro"/>
</dbReference>
<dbReference type="InterPro" id="IPR044876">
    <property type="entry name" value="HRDC_dom_sf"/>
</dbReference>
<dbReference type="InParanoid" id="A0A066WS03"/>
<dbReference type="RefSeq" id="XP_013246289.1">
    <property type="nucleotide sequence ID" value="XM_013390835.1"/>
</dbReference>
<dbReference type="GO" id="GO:0000467">
    <property type="term" value="P:exonucleolytic trimming to generate mature 3'-end of 5.8S rRNA from tricistronic rRNA transcript (SSU-rRNA, 5.8S rRNA, LSU-rRNA)"/>
    <property type="evidence" value="ECO:0007669"/>
    <property type="project" value="InterPro"/>
</dbReference>
<feature type="domain" description="HRDC" evidence="10">
    <location>
        <begin position="571"/>
        <end position="651"/>
    </location>
</feature>
<evidence type="ECO:0000256" key="8">
    <source>
        <dbReference type="ARBA" id="ARBA00043957"/>
    </source>
</evidence>
<keyword evidence="2" id="KW-0698">rRNA processing</keyword>
<feature type="region of interest" description="Disordered" evidence="9">
    <location>
        <begin position="1"/>
        <end position="46"/>
    </location>
</feature>
<dbReference type="InterPro" id="IPR002121">
    <property type="entry name" value="HRDC_dom"/>
</dbReference>
<keyword evidence="4" id="KW-0378">Hydrolase</keyword>
<dbReference type="GO" id="GO:0071037">
    <property type="term" value="P:nuclear polyadenylation-dependent snRNA catabolic process"/>
    <property type="evidence" value="ECO:0007669"/>
    <property type="project" value="TreeGrafter"/>
</dbReference>
<feature type="compositionally biased region" description="Polar residues" evidence="9">
    <location>
        <begin position="1068"/>
        <end position="1078"/>
    </location>
</feature>
<evidence type="ECO:0000256" key="1">
    <source>
        <dbReference type="ARBA" id="ARBA00004123"/>
    </source>
</evidence>
<dbReference type="Pfam" id="PF01612">
    <property type="entry name" value="DNA_pol_A_exo1"/>
    <property type="match status" value="1"/>
</dbReference>
<accession>A0A066WS03</accession>
<feature type="region of interest" description="Disordered" evidence="9">
    <location>
        <begin position="777"/>
        <end position="799"/>
    </location>
</feature>
<proteinExistence type="inferred from homology"/>
<feature type="region of interest" description="Disordered" evidence="9">
    <location>
        <begin position="904"/>
        <end position="1078"/>
    </location>
</feature>
<feature type="compositionally biased region" description="Low complexity" evidence="9">
    <location>
        <begin position="1023"/>
        <end position="1034"/>
    </location>
</feature>
<dbReference type="GO" id="GO:0071040">
    <property type="term" value="P:nuclear polyadenylation-dependent antisense transcript catabolic process"/>
    <property type="evidence" value="ECO:0007669"/>
    <property type="project" value="TreeGrafter"/>
</dbReference>
<dbReference type="InterPro" id="IPR002562">
    <property type="entry name" value="3'-5'_exonuclease_dom"/>
</dbReference>